<dbReference type="CDD" id="cd16143">
    <property type="entry name" value="ARS_like"/>
    <property type="match status" value="1"/>
</dbReference>
<dbReference type="InterPro" id="IPR000917">
    <property type="entry name" value="Sulfatase_N"/>
</dbReference>
<dbReference type="InterPro" id="IPR017850">
    <property type="entry name" value="Alkaline_phosphatase_core_sf"/>
</dbReference>
<feature type="region of interest" description="Disordered" evidence="6">
    <location>
        <begin position="500"/>
        <end position="523"/>
    </location>
</feature>
<evidence type="ECO:0000256" key="5">
    <source>
        <dbReference type="PIRSR" id="PIRSR600917-52"/>
    </source>
</evidence>
<evidence type="ECO:0000256" key="4">
    <source>
        <dbReference type="ARBA" id="ARBA00022837"/>
    </source>
</evidence>
<evidence type="ECO:0000256" key="6">
    <source>
        <dbReference type="SAM" id="MobiDB-lite"/>
    </source>
</evidence>
<dbReference type="EMBL" id="JADIMQ010000100">
    <property type="protein sequence ID" value="MBO8449029.1"/>
    <property type="molecule type" value="Genomic_DNA"/>
</dbReference>
<keyword evidence="3" id="KW-0378">Hydrolase</keyword>
<name>A0A9D9EK81_9BACT</name>
<gene>
    <name evidence="8" type="ORF">IAC29_07145</name>
</gene>
<reference evidence="8" key="2">
    <citation type="journal article" date="2021" name="PeerJ">
        <title>Extensive microbial diversity within the chicken gut microbiome revealed by metagenomics and culture.</title>
        <authorList>
            <person name="Gilroy R."/>
            <person name="Ravi A."/>
            <person name="Getino M."/>
            <person name="Pursley I."/>
            <person name="Horton D.L."/>
            <person name="Alikhan N.F."/>
            <person name="Baker D."/>
            <person name="Gharbi K."/>
            <person name="Hall N."/>
            <person name="Watson M."/>
            <person name="Adriaenssens E.M."/>
            <person name="Foster-Nyarko E."/>
            <person name="Jarju S."/>
            <person name="Secka A."/>
            <person name="Antonio M."/>
            <person name="Oren A."/>
            <person name="Chaudhuri R.R."/>
            <person name="La Ragione R."/>
            <person name="Hildebrand F."/>
            <person name="Pallen M.J."/>
        </authorList>
    </citation>
    <scope>NUCLEOTIDE SEQUENCE</scope>
    <source>
        <strain evidence="8">20514</strain>
    </source>
</reference>
<sequence>MKTKNDIEKFRLAAMTGMVVAGAVSCAEIAGDEDQLSGEVQPVPSGQPDVILILADDMGYGDISGLNPDSKIHTENIDALCASGIVFNNAHSSSSMSTPSRYSVLTGRYPWRTELKQGVLGSEAPAMIASGRRTLGDLFSDNGYETACIGKWHLGWDWQKNGGDIDYAAPVKNGPTARGFGYFYGITASLDMPPYVYIENDKVTQVPTRTLPARTGLQMMREGVASEEFVPEEVFPNMTARALDYIEKMKSSDKPFFLYLPLTAPHTPILPSADFKGKSGIGDYGDFVLMIDDMVGQLTDKLKETGQFENTIIIFAADNGCAHYAGTKNMEKQGHFPSYVWRGYKSDIFEGGHRIPLIVSWGNRIAGRRSVDPVCLSDLFATFAAMLGAPVANGEAEDSFSFWDVVTGSGSGSRTDIVVTSNDGSFAMTRGNLKVIFTATSGGWGDPASGSDVSGLPEMQVYNMASDVKESTNLYGVAHYDETVATYKSVMKEYVELGRSTPGTPVPNDTGNSWKQTAPFTDE</sequence>
<organism evidence="8 9">
    <name type="scientific">Candidatus Cryptobacteroides merdigallinarum</name>
    <dbReference type="NCBI Taxonomy" id="2840770"/>
    <lineage>
        <taxon>Bacteria</taxon>
        <taxon>Pseudomonadati</taxon>
        <taxon>Bacteroidota</taxon>
        <taxon>Bacteroidia</taxon>
        <taxon>Bacteroidales</taxon>
        <taxon>Candidatus Cryptobacteroides</taxon>
    </lineage>
</organism>
<feature type="compositionally biased region" description="Polar residues" evidence="6">
    <location>
        <begin position="501"/>
        <end position="523"/>
    </location>
</feature>
<dbReference type="PANTHER" id="PTHR42693:SF53">
    <property type="entry name" value="ENDO-4-O-SULFATASE"/>
    <property type="match status" value="1"/>
</dbReference>
<evidence type="ECO:0000256" key="1">
    <source>
        <dbReference type="ARBA" id="ARBA00008779"/>
    </source>
</evidence>
<feature type="domain" description="Sulfatase N-terminal" evidence="7">
    <location>
        <begin position="48"/>
        <end position="388"/>
    </location>
</feature>
<dbReference type="PROSITE" id="PS51257">
    <property type="entry name" value="PROKAR_LIPOPROTEIN"/>
    <property type="match status" value="1"/>
</dbReference>
<dbReference type="PANTHER" id="PTHR42693">
    <property type="entry name" value="ARYLSULFATASE FAMILY MEMBER"/>
    <property type="match status" value="1"/>
</dbReference>
<feature type="modified residue" description="3-oxoalanine (Ser)" evidence="5">
    <location>
        <position position="97"/>
    </location>
</feature>
<evidence type="ECO:0000256" key="2">
    <source>
        <dbReference type="ARBA" id="ARBA00022723"/>
    </source>
</evidence>
<evidence type="ECO:0000256" key="3">
    <source>
        <dbReference type="ARBA" id="ARBA00022801"/>
    </source>
</evidence>
<evidence type="ECO:0000313" key="9">
    <source>
        <dbReference type="Proteomes" id="UP000810252"/>
    </source>
</evidence>
<keyword evidence="2" id="KW-0479">Metal-binding</keyword>
<proteinExistence type="inferred from homology"/>
<dbReference type="PROSITE" id="PS00149">
    <property type="entry name" value="SULFATASE_2"/>
    <property type="match status" value="1"/>
</dbReference>
<comment type="caution">
    <text evidence="8">The sequence shown here is derived from an EMBL/GenBank/DDBJ whole genome shotgun (WGS) entry which is preliminary data.</text>
</comment>
<comment type="PTM">
    <text evidence="5">The conversion to 3-oxoalanine (also known as C-formylglycine, FGly), of a serine or cysteine residue in prokaryotes and of a cysteine residue in eukaryotes, is critical for catalytic activity.</text>
</comment>
<accession>A0A9D9EK81</accession>
<dbReference type="InterPro" id="IPR024607">
    <property type="entry name" value="Sulfatase_CS"/>
</dbReference>
<dbReference type="InterPro" id="IPR050738">
    <property type="entry name" value="Sulfatase"/>
</dbReference>
<dbReference type="AlphaFoldDB" id="A0A9D9EK81"/>
<evidence type="ECO:0000259" key="7">
    <source>
        <dbReference type="Pfam" id="PF00884"/>
    </source>
</evidence>
<protein>
    <submittedName>
        <fullName evidence="8">Arylsulfatase</fullName>
    </submittedName>
</protein>
<reference evidence="8" key="1">
    <citation type="submission" date="2020-10" db="EMBL/GenBank/DDBJ databases">
        <authorList>
            <person name="Gilroy R."/>
        </authorList>
    </citation>
    <scope>NUCLEOTIDE SEQUENCE</scope>
    <source>
        <strain evidence="8">20514</strain>
    </source>
</reference>
<comment type="similarity">
    <text evidence="1">Belongs to the sulfatase family.</text>
</comment>
<dbReference type="Gene3D" id="3.30.1120.10">
    <property type="match status" value="1"/>
</dbReference>
<dbReference type="Pfam" id="PF00884">
    <property type="entry name" value="Sulfatase"/>
    <property type="match status" value="1"/>
</dbReference>
<evidence type="ECO:0000313" key="8">
    <source>
        <dbReference type="EMBL" id="MBO8449029.1"/>
    </source>
</evidence>
<dbReference type="SUPFAM" id="SSF53649">
    <property type="entry name" value="Alkaline phosphatase-like"/>
    <property type="match status" value="1"/>
</dbReference>
<dbReference type="Gene3D" id="3.40.720.10">
    <property type="entry name" value="Alkaline Phosphatase, subunit A"/>
    <property type="match status" value="1"/>
</dbReference>
<dbReference type="GO" id="GO:0046872">
    <property type="term" value="F:metal ion binding"/>
    <property type="evidence" value="ECO:0007669"/>
    <property type="project" value="UniProtKB-KW"/>
</dbReference>
<dbReference type="Proteomes" id="UP000810252">
    <property type="component" value="Unassembled WGS sequence"/>
</dbReference>
<dbReference type="PROSITE" id="PS00523">
    <property type="entry name" value="SULFATASE_1"/>
    <property type="match status" value="1"/>
</dbReference>
<dbReference type="GO" id="GO:0004065">
    <property type="term" value="F:arylsulfatase activity"/>
    <property type="evidence" value="ECO:0007669"/>
    <property type="project" value="TreeGrafter"/>
</dbReference>
<keyword evidence="4" id="KW-0106">Calcium</keyword>